<dbReference type="Pfam" id="PF00041">
    <property type="entry name" value="fn3"/>
    <property type="match status" value="1"/>
</dbReference>
<dbReference type="SMART" id="SM00408">
    <property type="entry name" value="IGc2"/>
    <property type="match status" value="2"/>
</dbReference>
<evidence type="ECO:0000256" key="3">
    <source>
        <dbReference type="SAM" id="Phobius"/>
    </source>
</evidence>
<evidence type="ECO:0000256" key="1">
    <source>
        <dbReference type="ARBA" id="ARBA00022737"/>
    </source>
</evidence>
<dbReference type="EMBL" id="JAHLQT010003582">
    <property type="protein sequence ID" value="KAG7176419.1"/>
    <property type="molecule type" value="Genomic_DNA"/>
</dbReference>
<dbReference type="GO" id="GO:0007156">
    <property type="term" value="P:homophilic cell adhesion via plasma membrane adhesion molecules"/>
    <property type="evidence" value="ECO:0007669"/>
    <property type="project" value="TreeGrafter"/>
</dbReference>
<dbReference type="InterPro" id="IPR050958">
    <property type="entry name" value="Cell_Adh-Cytoskel_Orgn"/>
</dbReference>
<dbReference type="GO" id="GO:0043025">
    <property type="term" value="C:neuronal cell body"/>
    <property type="evidence" value="ECO:0007669"/>
    <property type="project" value="TreeGrafter"/>
</dbReference>
<dbReference type="InterPro" id="IPR003598">
    <property type="entry name" value="Ig_sub2"/>
</dbReference>
<dbReference type="InterPro" id="IPR036116">
    <property type="entry name" value="FN3_sf"/>
</dbReference>
<dbReference type="GO" id="GO:0008046">
    <property type="term" value="F:axon guidance receptor activity"/>
    <property type="evidence" value="ECO:0007669"/>
    <property type="project" value="TreeGrafter"/>
</dbReference>
<dbReference type="InterPro" id="IPR003599">
    <property type="entry name" value="Ig_sub"/>
</dbReference>
<keyword evidence="2" id="KW-0393">Immunoglobulin domain</keyword>
<dbReference type="PROSITE" id="PS50835">
    <property type="entry name" value="IG_LIKE"/>
    <property type="match status" value="2"/>
</dbReference>
<dbReference type="InterPro" id="IPR003961">
    <property type="entry name" value="FN3_dom"/>
</dbReference>
<dbReference type="SUPFAM" id="SSF48726">
    <property type="entry name" value="Immunoglobulin"/>
    <property type="match status" value="2"/>
</dbReference>
<comment type="caution">
    <text evidence="6">The sequence shown here is derived from an EMBL/GenBank/DDBJ whole genome shotgun (WGS) entry which is preliminary data.</text>
</comment>
<dbReference type="GO" id="GO:0005886">
    <property type="term" value="C:plasma membrane"/>
    <property type="evidence" value="ECO:0007669"/>
    <property type="project" value="TreeGrafter"/>
</dbReference>
<evidence type="ECO:0000256" key="2">
    <source>
        <dbReference type="ARBA" id="ARBA00023319"/>
    </source>
</evidence>
<evidence type="ECO:0000313" key="6">
    <source>
        <dbReference type="EMBL" id="KAG7176419.1"/>
    </source>
</evidence>
<dbReference type="InterPro" id="IPR036179">
    <property type="entry name" value="Ig-like_dom_sf"/>
</dbReference>
<dbReference type="Pfam" id="PF13927">
    <property type="entry name" value="Ig_3"/>
    <property type="match status" value="1"/>
</dbReference>
<evidence type="ECO:0000259" key="5">
    <source>
        <dbReference type="PROSITE" id="PS50853"/>
    </source>
</evidence>
<feature type="domain" description="Fibronectin type-III" evidence="5">
    <location>
        <begin position="192"/>
        <end position="287"/>
    </location>
</feature>
<evidence type="ECO:0000313" key="7">
    <source>
        <dbReference type="Proteomes" id="UP000747542"/>
    </source>
</evidence>
<name>A0A8J5NBC6_HOMAM</name>
<keyword evidence="3" id="KW-1133">Transmembrane helix</keyword>
<dbReference type="PANTHER" id="PTHR45080">
    <property type="entry name" value="CONTACTIN 5"/>
    <property type="match status" value="1"/>
</dbReference>
<dbReference type="Proteomes" id="UP000747542">
    <property type="component" value="Unassembled WGS sequence"/>
</dbReference>
<dbReference type="Gene3D" id="2.60.40.10">
    <property type="entry name" value="Immunoglobulins"/>
    <property type="match status" value="3"/>
</dbReference>
<dbReference type="CDD" id="cd00096">
    <property type="entry name" value="Ig"/>
    <property type="match status" value="2"/>
</dbReference>
<sequence length="316" mass="35290">RLSFKNTPAVQYLEEGVSSKIRCDVEGDPAPRIKWRFQTRDIAYTNDKYAVSPDGPSGLIVHNVTLNDAGEYQCMALQLSLRHSDIKEFPISVKVHHMPMWLDDQKVQAYSYVTGEVNLTCEAEAEPHANFTWIKEGEVITPSDSVQIFDDDHKSILQLTVTHPEMFGDYVCKAENKLGTLERVIILEKGAKPAVPTAKVTHADVNSLHLALSAKNYPEMPIVAYRVQYKMAGDDWKFAHAMEFVKGDKYIINGLADDTLYVLRASAKNVAGYSDFSEEVMEKTKKVKFDSVFASCNAIGSSAAILFSLVLSIIFL</sequence>
<dbReference type="Pfam" id="PF07679">
    <property type="entry name" value="I-set"/>
    <property type="match status" value="1"/>
</dbReference>
<dbReference type="SUPFAM" id="SSF49265">
    <property type="entry name" value="Fibronectin type III"/>
    <property type="match status" value="1"/>
</dbReference>
<dbReference type="SMART" id="SM00409">
    <property type="entry name" value="IG"/>
    <property type="match status" value="2"/>
</dbReference>
<evidence type="ECO:0000259" key="4">
    <source>
        <dbReference type="PROSITE" id="PS50835"/>
    </source>
</evidence>
<reference evidence="6" key="1">
    <citation type="journal article" date="2021" name="Sci. Adv.">
        <title>The American lobster genome reveals insights on longevity, neural, and immune adaptations.</title>
        <authorList>
            <person name="Polinski J.M."/>
            <person name="Zimin A.V."/>
            <person name="Clark K.F."/>
            <person name="Kohn A.B."/>
            <person name="Sadowski N."/>
            <person name="Timp W."/>
            <person name="Ptitsyn A."/>
            <person name="Khanna P."/>
            <person name="Romanova D.Y."/>
            <person name="Williams P."/>
            <person name="Greenwood S.J."/>
            <person name="Moroz L.L."/>
            <person name="Walt D.R."/>
            <person name="Bodnar A.G."/>
        </authorList>
    </citation>
    <scope>NUCLEOTIDE SEQUENCE</scope>
    <source>
        <strain evidence="6">GMGI-L3</strain>
    </source>
</reference>
<feature type="domain" description="Ig-like" evidence="4">
    <location>
        <begin position="13"/>
        <end position="76"/>
    </location>
</feature>
<feature type="transmembrane region" description="Helical" evidence="3">
    <location>
        <begin position="292"/>
        <end position="315"/>
    </location>
</feature>
<dbReference type="InterPro" id="IPR007110">
    <property type="entry name" value="Ig-like_dom"/>
</dbReference>
<accession>A0A8J5NBC6</accession>
<proteinExistence type="predicted"/>
<dbReference type="InterPro" id="IPR013098">
    <property type="entry name" value="Ig_I-set"/>
</dbReference>
<dbReference type="PROSITE" id="PS50853">
    <property type="entry name" value="FN3"/>
    <property type="match status" value="1"/>
</dbReference>
<organism evidence="6 7">
    <name type="scientific">Homarus americanus</name>
    <name type="common">American lobster</name>
    <dbReference type="NCBI Taxonomy" id="6706"/>
    <lineage>
        <taxon>Eukaryota</taxon>
        <taxon>Metazoa</taxon>
        <taxon>Ecdysozoa</taxon>
        <taxon>Arthropoda</taxon>
        <taxon>Crustacea</taxon>
        <taxon>Multicrustacea</taxon>
        <taxon>Malacostraca</taxon>
        <taxon>Eumalacostraca</taxon>
        <taxon>Eucarida</taxon>
        <taxon>Decapoda</taxon>
        <taxon>Pleocyemata</taxon>
        <taxon>Astacidea</taxon>
        <taxon>Nephropoidea</taxon>
        <taxon>Nephropidae</taxon>
        <taxon>Homarus</taxon>
    </lineage>
</organism>
<keyword evidence="7" id="KW-1185">Reference proteome</keyword>
<dbReference type="GO" id="GO:0030424">
    <property type="term" value="C:axon"/>
    <property type="evidence" value="ECO:0007669"/>
    <property type="project" value="TreeGrafter"/>
</dbReference>
<gene>
    <name evidence="6" type="primary">Ncam1-L2</name>
    <name evidence="6" type="ORF">Hamer_G009231</name>
</gene>
<keyword evidence="3" id="KW-0812">Transmembrane</keyword>
<dbReference type="InterPro" id="IPR013783">
    <property type="entry name" value="Ig-like_fold"/>
</dbReference>
<feature type="domain" description="Ig-like" evidence="4">
    <location>
        <begin position="90"/>
        <end position="176"/>
    </location>
</feature>
<dbReference type="PANTHER" id="PTHR45080:SF27">
    <property type="entry name" value="NEURAL CELL ADHESION MOLECULE 1-LIKE"/>
    <property type="match status" value="1"/>
</dbReference>
<dbReference type="AlphaFoldDB" id="A0A8J5NBC6"/>
<protein>
    <submittedName>
        <fullName evidence="6">Neural cell adhesion molecule 1-like 2</fullName>
    </submittedName>
</protein>
<keyword evidence="1" id="KW-0677">Repeat</keyword>
<dbReference type="CDD" id="cd00063">
    <property type="entry name" value="FN3"/>
    <property type="match status" value="1"/>
</dbReference>
<dbReference type="GO" id="GO:0050808">
    <property type="term" value="P:synapse organization"/>
    <property type="evidence" value="ECO:0007669"/>
    <property type="project" value="TreeGrafter"/>
</dbReference>
<keyword evidence="3" id="KW-0472">Membrane</keyword>
<feature type="non-terminal residue" evidence="6">
    <location>
        <position position="1"/>
    </location>
</feature>